<protein>
    <submittedName>
        <fullName evidence="1">CLUMA_CG011540, isoform A</fullName>
    </submittedName>
</protein>
<accession>A0A1J1IGK0</accession>
<organism evidence="1 2">
    <name type="scientific">Clunio marinus</name>
    <dbReference type="NCBI Taxonomy" id="568069"/>
    <lineage>
        <taxon>Eukaryota</taxon>
        <taxon>Metazoa</taxon>
        <taxon>Ecdysozoa</taxon>
        <taxon>Arthropoda</taxon>
        <taxon>Hexapoda</taxon>
        <taxon>Insecta</taxon>
        <taxon>Pterygota</taxon>
        <taxon>Neoptera</taxon>
        <taxon>Endopterygota</taxon>
        <taxon>Diptera</taxon>
        <taxon>Nematocera</taxon>
        <taxon>Chironomoidea</taxon>
        <taxon>Chironomidae</taxon>
        <taxon>Clunio</taxon>
    </lineage>
</organism>
<proteinExistence type="predicted"/>
<gene>
    <name evidence="1" type="ORF">CLUMA_CG011540</name>
</gene>
<keyword evidence="2" id="KW-1185">Reference proteome</keyword>
<reference evidence="1 2" key="1">
    <citation type="submission" date="2015-04" db="EMBL/GenBank/DDBJ databases">
        <authorList>
            <person name="Syromyatnikov M.Y."/>
            <person name="Popov V.N."/>
        </authorList>
    </citation>
    <scope>NUCLEOTIDE SEQUENCE [LARGE SCALE GENOMIC DNA]</scope>
</reference>
<dbReference type="AlphaFoldDB" id="A0A1J1IGK0"/>
<sequence length="73" mass="8742">MCSLLNSNYFFKKKSTKLLKLMSFESFRRAMFYDLIYVIYLTSLTFPKQSSSQMQTSLAWESYTKSHICTWKI</sequence>
<evidence type="ECO:0000313" key="1">
    <source>
        <dbReference type="EMBL" id="CRK98174.1"/>
    </source>
</evidence>
<dbReference type="Proteomes" id="UP000183832">
    <property type="component" value="Unassembled WGS sequence"/>
</dbReference>
<name>A0A1J1IGK0_9DIPT</name>
<dbReference type="EMBL" id="CVRI01000047">
    <property type="protein sequence ID" value="CRK98174.1"/>
    <property type="molecule type" value="Genomic_DNA"/>
</dbReference>
<evidence type="ECO:0000313" key="2">
    <source>
        <dbReference type="Proteomes" id="UP000183832"/>
    </source>
</evidence>